<feature type="domain" description="DUF7924" evidence="2">
    <location>
        <begin position="329"/>
        <end position="494"/>
    </location>
</feature>
<evidence type="ECO:0000259" key="2">
    <source>
        <dbReference type="Pfam" id="PF25545"/>
    </source>
</evidence>
<reference evidence="3" key="1">
    <citation type="journal article" date="2023" name="Mol. Phylogenet. Evol.">
        <title>Genome-scale phylogeny and comparative genomics of the fungal order Sordariales.</title>
        <authorList>
            <person name="Hensen N."/>
            <person name="Bonometti L."/>
            <person name="Westerberg I."/>
            <person name="Brannstrom I.O."/>
            <person name="Guillou S."/>
            <person name="Cros-Aarteil S."/>
            <person name="Calhoun S."/>
            <person name="Haridas S."/>
            <person name="Kuo A."/>
            <person name="Mondo S."/>
            <person name="Pangilinan J."/>
            <person name="Riley R."/>
            <person name="LaButti K."/>
            <person name="Andreopoulos B."/>
            <person name="Lipzen A."/>
            <person name="Chen C."/>
            <person name="Yan M."/>
            <person name="Daum C."/>
            <person name="Ng V."/>
            <person name="Clum A."/>
            <person name="Steindorff A."/>
            <person name="Ohm R.A."/>
            <person name="Martin F."/>
            <person name="Silar P."/>
            <person name="Natvig D.O."/>
            <person name="Lalanne C."/>
            <person name="Gautier V."/>
            <person name="Ament-Velasquez S.L."/>
            <person name="Kruys A."/>
            <person name="Hutchinson M.I."/>
            <person name="Powell A.J."/>
            <person name="Barry K."/>
            <person name="Miller A.N."/>
            <person name="Grigoriev I.V."/>
            <person name="Debuchy R."/>
            <person name="Gladieux P."/>
            <person name="Hiltunen Thoren M."/>
            <person name="Johannesson H."/>
        </authorList>
    </citation>
    <scope>NUCLEOTIDE SEQUENCE</scope>
    <source>
        <strain evidence="3">CBS 958.72</strain>
    </source>
</reference>
<dbReference type="PANTHER" id="PTHR42470">
    <property type="entry name" value="VAST DOMAIN-CONTAINING PROTEIN"/>
    <property type="match status" value="1"/>
</dbReference>
<dbReference type="Proteomes" id="UP001287356">
    <property type="component" value="Unassembled WGS sequence"/>
</dbReference>
<accession>A0AAE0KE38</accession>
<feature type="region of interest" description="Disordered" evidence="1">
    <location>
        <begin position="161"/>
        <end position="228"/>
    </location>
</feature>
<feature type="compositionally biased region" description="Basic residues" evidence="1">
    <location>
        <begin position="1"/>
        <end position="14"/>
    </location>
</feature>
<reference evidence="3" key="2">
    <citation type="submission" date="2023-06" db="EMBL/GenBank/DDBJ databases">
        <authorList>
            <consortium name="Lawrence Berkeley National Laboratory"/>
            <person name="Haridas S."/>
            <person name="Hensen N."/>
            <person name="Bonometti L."/>
            <person name="Westerberg I."/>
            <person name="Brannstrom I.O."/>
            <person name="Guillou S."/>
            <person name="Cros-Aarteil S."/>
            <person name="Calhoun S."/>
            <person name="Kuo A."/>
            <person name="Mondo S."/>
            <person name="Pangilinan J."/>
            <person name="Riley R."/>
            <person name="Labutti K."/>
            <person name="Andreopoulos B."/>
            <person name="Lipzen A."/>
            <person name="Chen C."/>
            <person name="Yanf M."/>
            <person name="Daum C."/>
            <person name="Ng V."/>
            <person name="Clum A."/>
            <person name="Steindorff A."/>
            <person name="Ohm R."/>
            <person name="Martin F."/>
            <person name="Silar P."/>
            <person name="Natvig D."/>
            <person name="Lalanne C."/>
            <person name="Gautier V."/>
            <person name="Ament-Velasquez S.L."/>
            <person name="Kruys A."/>
            <person name="Hutchinson M.I."/>
            <person name="Powell A.J."/>
            <person name="Barry K."/>
            <person name="Miller A.N."/>
            <person name="Grigoriev I.V."/>
            <person name="Debuchy R."/>
            <person name="Gladieux P."/>
            <person name="Thoren M.H."/>
            <person name="Johannesson H."/>
        </authorList>
    </citation>
    <scope>NUCLEOTIDE SEQUENCE</scope>
    <source>
        <strain evidence="3">CBS 958.72</strain>
    </source>
</reference>
<comment type="caution">
    <text evidence="3">The sequence shown here is derived from an EMBL/GenBank/DDBJ whole genome shotgun (WGS) entry which is preliminary data.</text>
</comment>
<protein>
    <recommendedName>
        <fullName evidence="2">DUF7924 domain-containing protein</fullName>
    </recommendedName>
</protein>
<evidence type="ECO:0000256" key="1">
    <source>
        <dbReference type="SAM" id="MobiDB-lite"/>
    </source>
</evidence>
<sequence length="561" mass="62969">MNTRVSKARTRHSHAQPSEALQEKLLDAVASGTADTEALQNHREPSPALSADATPSPTRKRRRDATPPPRPKRARLTEADTQQRQVDEEEAVQADEPAQTTLAQPKPKSPYPSFLKDFVDPVHLDTDPSPVHTSVSEWLEFVGSDRQKRCRSDSYLLRSDHNLISRQPTGSAPDMGRRRDAGGFAVPLTPASTESRSFPGDADAGSIAPSDLTGTPSESGRSSGRSLVEDPNYRKLNLAANNIYLRSSREKYPQHIASLVDNVGKDRSSPAPSPDQVWQDLSLEDLETEGFDEPKVEKYFQSTIFYDPKSRDSLARSDRQPMLKHVVPNTDSKFRLSTPVPDTLYGYNHRDAFPQHRTQLISMGTETMANTQGLTYPFFVIEFKGNSGDLWVATNQCLGGSMSCVNMAERLNQQLKECKSDKIRPINSTAFSIAMNGTEARLYISWKHDELDYYMQKVKSFLLQEPEHYIEFRKYVRNIIDWGKDKRLKEIRDSLDSLLEESRRRASAAAKSRPSPFDGSGTGSNKRHKPSSRKNSSKSSGQNELYWELDEPASQNADHEV</sequence>
<feature type="region of interest" description="Disordered" evidence="1">
    <location>
        <begin position="1"/>
        <end position="117"/>
    </location>
</feature>
<dbReference type="Pfam" id="PF25545">
    <property type="entry name" value="DUF7924"/>
    <property type="match status" value="1"/>
</dbReference>
<dbReference type="PANTHER" id="PTHR42470:SF1">
    <property type="entry name" value="VAST DOMAIN-CONTAINING PROTEIN"/>
    <property type="match status" value="1"/>
</dbReference>
<feature type="compositionally biased region" description="Polar residues" evidence="1">
    <location>
        <begin position="212"/>
        <end position="225"/>
    </location>
</feature>
<dbReference type="InterPro" id="IPR057684">
    <property type="entry name" value="DUF7924"/>
</dbReference>
<name>A0AAE0KE38_9PEZI</name>
<feature type="region of interest" description="Disordered" evidence="1">
    <location>
        <begin position="504"/>
        <end position="561"/>
    </location>
</feature>
<dbReference type="EMBL" id="JAULSN010000004">
    <property type="protein sequence ID" value="KAK3374281.1"/>
    <property type="molecule type" value="Genomic_DNA"/>
</dbReference>
<evidence type="ECO:0000313" key="3">
    <source>
        <dbReference type="EMBL" id="KAK3374281.1"/>
    </source>
</evidence>
<organism evidence="3 4">
    <name type="scientific">Lasiosphaeria ovina</name>
    <dbReference type="NCBI Taxonomy" id="92902"/>
    <lineage>
        <taxon>Eukaryota</taxon>
        <taxon>Fungi</taxon>
        <taxon>Dikarya</taxon>
        <taxon>Ascomycota</taxon>
        <taxon>Pezizomycotina</taxon>
        <taxon>Sordariomycetes</taxon>
        <taxon>Sordariomycetidae</taxon>
        <taxon>Sordariales</taxon>
        <taxon>Lasiosphaeriaceae</taxon>
        <taxon>Lasiosphaeria</taxon>
    </lineage>
</organism>
<gene>
    <name evidence="3" type="ORF">B0T24DRAFT_704583</name>
</gene>
<feature type="compositionally biased region" description="Basic residues" evidence="1">
    <location>
        <begin position="525"/>
        <end position="536"/>
    </location>
</feature>
<evidence type="ECO:0000313" key="4">
    <source>
        <dbReference type="Proteomes" id="UP001287356"/>
    </source>
</evidence>
<dbReference type="AlphaFoldDB" id="A0AAE0KE38"/>
<keyword evidence="4" id="KW-1185">Reference proteome</keyword>
<proteinExistence type="predicted"/>